<dbReference type="PhylomeDB" id="A0A060T8F2"/>
<dbReference type="InterPro" id="IPR053226">
    <property type="entry name" value="Pyrrolopyrazine_biosynth_F"/>
</dbReference>
<dbReference type="AlphaFoldDB" id="A0A060T8F2"/>
<dbReference type="PANTHER" id="PTHR48419:SF1">
    <property type="entry name" value="SULFOTRANSFERASE DOMAIN-CONTAINING PROTEIN"/>
    <property type="match status" value="1"/>
</dbReference>
<organism evidence="1">
    <name type="scientific">Blastobotrys adeninivorans</name>
    <name type="common">Yeast</name>
    <name type="synonym">Arxula adeninivorans</name>
    <dbReference type="NCBI Taxonomy" id="409370"/>
    <lineage>
        <taxon>Eukaryota</taxon>
        <taxon>Fungi</taxon>
        <taxon>Dikarya</taxon>
        <taxon>Ascomycota</taxon>
        <taxon>Saccharomycotina</taxon>
        <taxon>Dipodascomycetes</taxon>
        <taxon>Dipodascales</taxon>
        <taxon>Trichomonascaceae</taxon>
        <taxon>Blastobotrys</taxon>
    </lineage>
</organism>
<dbReference type="SUPFAM" id="SSF52540">
    <property type="entry name" value="P-loop containing nucleoside triphosphate hydrolases"/>
    <property type="match status" value="1"/>
</dbReference>
<proteinExistence type="predicted"/>
<protein>
    <submittedName>
        <fullName evidence="1">ARAD1D10846p</fullName>
    </submittedName>
</protein>
<reference evidence="1" key="1">
    <citation type="submission" date="2014-02" db="EMBL/GenBank/DDBJ databases">
        <authorList>
            <person name="Genoscope - CEA"/>
        </authorList>
    </citation>
    <scope>NUCLEOTIDE SEQUENCE</scope>
    <source>
        <strain evidence="1">LS3</strain>
    </source>
</reference>
<dbReference type="PANTHER" id="PTHR48419">
    <property type="entry name" value="SULFOTRANSFERASE DOMAIN-CONTAINING PROTEIN"/>
    <property type="match status" value="1"/>
</dbReference>
<evidence type="ECO:0000313" key="1">
    <source>
        <dbReference type="EMBL" id="CDP37410.1"/>
    </source>
</evidence>
<dbReference type="InterPro" id="IPR027417">
    <property type="entry name" value="P-loop_NTPase"/>
</dbReference>
<dbReference type="Pfam" id="PF19798">
    <property type="entry name" value="Sulfotransfer_5"/>
    <property type="match status" value="1"/>
</dbReference>
<dbReference type="EMBL" id="HG937694">
    <property type="protein sequence ID" value="CDP37410.1"/>
    <property type="molecule type" value="Genomic_DNA"/>
</dbReference>
<dbReference type="Gene3D" id="3.40.50.300">
    <property type="entry name" value="P-loop containing nucleotide triphosphate hydrolases"/>
    <property type="match status" value="1"/>
</dbReference>
<name>A0A060T8F2_BLAAD</name>
<sequence>MQIFLATHPRAASTAFERSFMTRTDLTCAHEPFGEAFYQGPERLSDRYSNEMIKPEYEKLTYYQVFSDLNEQASNKPLFIKDMAQYLIPPQGKGTIAPSMQKTANPTDHDGLNPTVIPSSVLDSYRFVFLIRAPHLAVPSYYRCCIPPQSEKTGFDHFRPSEAGYRELRMLYDYLKSIDPTGKGPLVVESSDLTVDPEQVMSKVCESVGIEFDKSMLSWGNDNEVAEKFSKWPGFHDDVLGSTGFRTKPGAKPSGEFTIAYDQWEKDWAQKFDSAGVKIIKQTVEQNLDDYLYLREHRFRLD</sequence>
<reference evidence="1" key="2">
    <citation type="submission" date="2014-06" db="EMBL/GenBank/DDBJ databases">
        <title>The complete genome of Blastobotrys (Arxula) adeninivorans LS3 - a yeast of biotechnological interest.</title>
        <authorList>
            <person name="Kunze G."/>
            <person name="Gaillardin C."/>
            <person name="Czernicka M."/>
            <person name="Durrens P."/>
            <person name="Martin T."/>
            <person name="Boer E."/>
            <person name="Gabaldon T."/>
            <person name="Cruz J."/>
            <person name="Talla E."/>
            <person name="Marck C."/>
            <person name="Goffeau A."/>
            <person name="Barbe V."/>
            <person name="Baret P."/>
            <person name="Baronian K."/>
            <person name="Beier S."/>
            <person name="Bleykasten C."/>
            <person name="Bode R."/>
            <person name="Casaregola S."/>
            <person name="Despons L."/>
            <person name="Fairhead C."/>
            <person name="Giersberg M."/>
            <person name="Gierski P."/>
            <person name="Hahnel U."/>
            <person name="Hartmann A."/>
            <person name="Jankowska D."/>
            <person name="Jubin C."/>
            <person name="Jung P."/>
            <person name="Lafontaine I."/>
            <person name="Leh-Louis V."/>
            <person name="Lemaire M."/>
            <person name="Marcet-Houben M."/>
            <person name="Mascher M."/>
            <person name="Morel G."/>
            <person name="Richard G.-F."/>
            <person name="Riechen J."/>
            <person name="Sacerdot C."/>
            <person name="Sarkar A."/>
            <person name="Savel G."/>
            <person name="Schacherer J."/>
            <person name="Sherman D."/>
            <person name="Straub M.-L."/>
            <person name="Stein N."/>
            <person name="Thierry A."/>
            <person name="Trautwein-Schult A."/>
            <person name="Westhof E."/>
            <person name="Worch S."/>
            <person name="Dujon B."/>
            <person name="Souciet J.-L."/>
            <person name="Wincker P."/>
            <person name="Scholz U."/>
            <person name="Neuveglise N."/>
        </authorList>
    </citation>
    <scope>NUCLEOTIDE SEQUENCE</scope>
    <source>
        <strain evidence="1">LS3</strain>
    </source>
</reference>
<accession>A0A060T8F2</accession>
<gene>
    <name evidence="1" type="ORF">GNLVRS02_ARAD1D10846g</name>
</gene>